<dbReference type="InterPro" id="IPR050678">
    <property type="entry name" value="DNA_Partitioning_ATPase"/>
</dbReference>
<dbReference type="Pfam" id="PF01656">
    <property type="entry name" value="CbiA"/>
    <property type="match status" value="1"/>
</dbReference>
<protein>
    <submittedName>
        <fullName evidence="2">ParA family protein</fullName>
    </submittedName>
</protein>
<comment type="caution">
    <text evidence="2">The sequence shown here is derived from an EMBL/GenBank/DDBJ whole genome shotgun (WGS) entry which is preliminary data.</text>
</comment>
<dbReference type="PANTHER" id="PTHR13696:SF96">
    <property type="entry name" value="COBQ_COBB_MIND_PARA NUCLEOTIDE BINDING DOMAIN-CONTAINING PROTEIN"/>
    <property type="match status" value="1"/>
</dbReference>
<name>A0A847S1V2_9NEIS</name>
<accession>A0A847S1V2</accession>
<dbReference type="EMBL" id="JABAIM010000001">
    <property type="protein sequence ID" value="NLR73723.1"/>
    <property type="molecule type" value="Genomic_DNA"/>
</dbReference>
<evidence type="ECO:0000313" key="2">
    <source>
        <dbReference type="EMBL" id="NLR73723.1"/>
    </source>
</evidence>
<gene>
    <name evidence="2" type="ORF">HF682_00925</name>
</gene>
<organism evidence="2 3">
    <name type="scientific">Leeia aquatica</name>
    <dbReference type="NCBI Taxonomy" id="2725557"/>
    <lineage>
        <taxon>Bacteria</taxon>
        <taxon>Pseudomonadati</taxon>
        <taxon>Pseudomonadota</taxon>
        <taxon>Betaproteobacteria</taxon>
        <taxon>Neisseriales</taxon>
        <taxon>Leeiaceae</taxon>
        <taxon>Leeia</taxon>
    </lineage>
</organism>
<feature type="domain" description="CobQ/CobB/MinD/ParA nucleotide binding" evidence="1">
    <location>
        <begin position="4"/>
        <end position="180"/>
    </location>
</feature>
<keyword evidence="3" id="KW-1185">Reference proteome</keyword>
<evidence type="ECO:0000259" key="1">
    <source>
        <dbReference type="Pfam" id="PF01656"/>
    </source>
</evidence>
<dbReference type="PIRSF" id="PIRSF009320">
    <property type="entry name" value="Nuc_binding_HP_1000"/>
    <property type="match status" value="1"/>
</dbReference>
<dbReference type="SUPFAM" id="SSF52540">
    <property type="entry name" value="P-loop containing nucleoside triphosphate hydrolases"/>
    <property type="match status" value="1"/>
</dbReference>
<dbReference type="CDD" id="cd02042">
    <property type="entry name" value="ParAB_family"/>
    <property type="match status" value="1"/>
</dbReference>
<dbReference type="Gene3D" id="3.40.50.300">
    <property type="entry name" value="P-loop containing nucleotide triphosphate hydrolases"/>
    <property type="match status" value="1"/>
</dbReference>
<dbReference type="AlphaFoldDB" id="A0A847S1V2"/>
<dbReference type="RefSeq" id="WP_168875384.1">
    <property type="nucleotide sequence ID" value="NZ_JABAIM010000001.1"/>
</dbReference>
<evidence type="ECO:0000313" key="3">
    <source>
        <dbReference type="Proteomes" id="UP000587991"/>
    </source>
</evidence>
<dbReference type="Proteomes" id="UP000587991">
    <property type="component" value="Unassembled WGS sequence"/>
</dbReference>
<dbReference type="InterPro" id="IPR002586">
    <property type="entry name" value="CobQ/CobB/MinD/ParA_Nub-bd_dom"/>
</dbReference>
<proteinExistence type="predicted"/>
<dbReference type="PANTHER" id="PTHR13696">
    <property type="entry name" value="P-LOOP CONTAINING NUCLEOSIDE TRIPHOSPHATE HYDROLASE"/>
    <property type="match status" value="1"/>
</dbReference>
<dbReference type="InterPro" id="IPR027417">
    <property type="entry name" value="P-loop_NTPase"/>
</dbReference>
<sequence length="209" mass="23498">MRRILIANPKGGSGKSTLATHLASWAAWQGWRTMLGDVDRQQSTRHWLQARPEQFPPVHGWEAQLDGPMRPPKGTEWAILDSPAGLHGKKWAAVLDAVDSVIVPVQASPMDMWASEPFLQALAEAKVVRKGKIRVAVVGMRVNPRTQSARQLASFLQRFDLPCVTHIRDAQLYVQTIARGLTLFDLPTLRYAKEREQWQPLLDWLQAPA</sequence>
<reference evidence="2 3" key="1">
    <citation type="submission" date="2020-04" db="EMBL/GenBank/DDBJ databases">
        <title>Draft genome of Leeia sp. IMCC25680.</title>
        <authorList>
            <person name="Song J."/>
            <person name="Cho J.-C."/>
        </authorList>
    </citation>
    <scope>NUCLEOTIDE SEQUENCE [LARGE SCALE GENOMIC DNA]</scope>
    <source>
        <strain evidence="2 3">IMCC25680</strain>
    </source>
</reference>